<dbReference type="EMBL" id="JANKHO010003919">
    <property type="protein sequence ID" value="KAJ3480090.1"/>
    <property type="molecule type" value="Genomic_DNA"/>
</dbReference>
<keyword evidence="3" id="KW-1185">Reference proteome</keyword>
<protein>
    <submittedName>
        <fullName evidence="2">Uncharacterized protein</fullName>
    </submittedName>
</protein>
<evidence type="ECO:0000313" key="2">
    <source>
        <dbReference type="EMBL" id="KAJ3480090.1"/>
    </source>
</evidence>
<dbReference type="OrthoDB" id="431169at2759"/>
<feature type="compositionally biased region" description="Polar residues" evidence="1">
    <location>
        <begin position="1"/>
        <end position="15"/>
    </location>
</feature>
<comment type="caution">
    <text evidence="2">The sequence shown here is derived from an EMBL/GenBank/DDBJ whole genome shotgun (WGS) entry which is preliminary data.</text>
</comment>
<dbReference type="Proteomes" id="UP001148786">
    <property type="component" value="Unassembled WGS sequence"/>
</dbReference>
<proteinExistence type="predicted"/>
<sequence>MPSQPQMTSPVQSHMQPYDSRVSYDFPNGQPNGTHKSYLADQYGGPNNNTLHNTGKPISQQQPNQQPLSAYAAPQYSNGVQLSSQTPYGPHVLTNVAMGAPSNSSVPSNLPTSASLNMNNNANTTANGEEISTIFVVGFPEDMQEREFQNMFTFSPGFEAATLKIPNKEYTAYGGLVGATAGATLANGVNGLRGPGFQTYGGSNDPYNIVTVNQGGVVVDGGRDGTMASWPAANPLVNEDLAQNQHFLNSGPSESATEEADHWFCQVPDEG</sequence>
<feature type="region of interest" description="Disordered" evidence="1">
    <location>
        <begin position="1"/>
        <end position="68"/>
    </location>
</feature>
<feature type="compositionally biased region" description="Polar residues" evidence="1">
    <location>
        <begin position="45"/>
        <end position="68"/>
    </location>
</feature>
<name>A0A9W8JUP4_9AGAR</name>
<accession>A0A9W8JUP4</accession>
<reference evidence="2" key="1">
    <citation type="submission" date="2022-07" db="EMBL/GenBank/DDBJ databases">
        <title>Genome Sequence of Agrocybe chaxingu.</title>
        <authorList>
            <person name="Buettner E."/>
        </authorList>
    </citation>
    <scope>NUCLEOTIDE SEQUENCE</scope>
    <source>
        <strain evidence="2">MP-N11</strain>
    </source>
</reference>
<evidence type="ECO:0000256" key="1">
    <source>
        <dbReference type="SAM" id="MobiDB-lite"/>
    </source>
</evidence>
<dbReference type="AlphaFoldDB" id="A0A9W8JUP4"/>
<dbReference type="Gene3D" id="3.30.70.330">
    <property type="match status" value="1"/>
</dbReference>
<evidence type="ECO:0000313" key="3">
    <source>
        <dbReference type="Proteomes" id="UP001148786"/>
    </source>
</evidence>
<dbReference type="InterPro" id="IPR012677">
    <property type="entry name" value="Nucleotide-bd_a/b_plait_sf"/>
</dbReference>
<organism evidence="2 3">
    <name type="scientific">Agrocybe chaxingu</name>
    <dbReference type="NCBI Taxonomy" id="84603"/>
    <lineage>
        <taxon>Eukaryota</taxon>
        <taxon>Fungi</taxon>
        <taxon>Dikarya</taxon>
        <taxon>Basidiomycota</taxon>
        <taxon>Agaricomycotina</taxon>
        <taxon>Agaricomycetes</taxon>
        <taxon>Agaricomycetidae</taxon>
        <taxon>Agaricales</taxon>
        <taxon>Agaricineae</taxon>
        <taxon>Strophariaceae</taxon>
        <taxon>Agrocybe</taxon>
    </lineage>
</organism>
<gene>
    <name evidence="2" type="ORF">NLJ89_g12301</name>
</gene>